<comment type="caution">
    <text evidence="2">The sequence shown here is derived from an EMBL/GenBank/DDBJ whole genome shotgun (WGS) entry which is preliminary data.</text>
</comment>
<dbReference type="InterPro" id="IPR050659">
    <property type="entry name" value="Peptidase_M24B"/>
</dbReference>
<dbReference type="CDD" id="cd01066">
    <property type="entry name" value="APP_MetAP"/>
    <property type="match status" value="1"/>
</dbReference>
<organism evidence="2 3">
    <name type="scientific">Haloarcula onubensis</name>
    <dbReference type="NCBI Taxonomy" id="2950539"/>
    <lineage>
        <taxon>Archaea</taxon>
        <taxon>Methanobacteriati</taxon>
        <taxon>Methanobacteriota</taxon>
        <taxon>Stenosarchaea group</taxon>
        <taxon>Halobacteria</taxon>
        <taxon>Halobacteriales</taxon>
        <taxon>Haloarculaceae</taxon>
        <taxon>Haloarcula</taxon>
    </lineage>
</organism>
<dbReference type="EMBL" id="JAMQOS010000007">
    <property type="protein sequence ID" value="MDS0284242.1"/>
    <property type="molecule type" value="Genomic_DNA"/>
</dbReference>
<protein>
    <submittedName>
        <fullName evidence="2">M24 family metallopeptidase</fullName>
    </submittedName>
</protein>
<name>A0ABU2FVH9_9EURY</name>
<dbReference type="InterPro" id="IPR036005">
    <property type="entry name" value="Creatinase/aminopeptidase-like"/>
</dbReference>
<reference evidence="2 3" key="1">
    <citation type="submission" date="2022-06" db="EMBL/GenBank/DDBJ databases">
        <title>Halomicroarcula sp. a new haloarchaeum isolate from saline soil.</title>
        <authorList>
            <person name="Strakova D."/>
            <person name="Galisteo C."/>
            <person name="Sanchez-Porro C."/>
            <person name="Ventosa A."/>
        </authorList>
    </citation>
    <scope>NUCLEOTIDE SEQUENCE [LARGE SCALE GENOMIC DNA]</scope>
    <source>
        <strain evidence="2 3">S3CR25-11</strain>
    </source>
</reference>
<evidence type="ECO:0000313" key="2">
    <source>
        <dbReference type="EMBL" id="MDS0284242.1"/>
    </source>
</evidence>
<dbReference type="SUPFAM" id="SSF55920">
    <property type="entry name" value="Creatinase/aminopeptidase"/>
    <property type="match status" value="1"/>
</dbReference>
<gene>
    <name evidence="2" type="ORF">NDI86_19300</name>
</gene>
<keyword evidence="3" id="KW-1185">Reference proteome</keyword>
<dbReference type="InterPro" id="IPR000994">
    <property type="entry name" value="Pept_M24"/>
</dbReference>
<evidence type="ECO:0000313" key="3">
    <source>
        <dbReference type="Proteomes" id="UP001268864"/>
    </source>
</evidence>
<feature type="domain" description="Peptidase M24" evidence="1">
    <location>
        <begin position="133"/>
        <end position="283"/>
    </location>
</feature>
<dbReference type="SUPFAM" id="SSF53092">
    <property type="entry name" value="Creatinase/prolidase N-terminal domain"/>
    <property type="match status" value="1"/>
</dbReference>
<evidence type="ECO:0000259" key="1">
    <source>
        <dbReference type="Pfam" id="PF00557"/>
    </source>
</evidence>
<dbReference type="Proteomes" id="UP001268864">
    <property type="component" value="Unassembled WGS sequence"/>
</dbReference>
<dbReference type="InterPro" id="IPR029149">
    <property type="entry name" value="Creatin/AminoP/Spt16_N"/>
</dbReference>
<dbReference type="PANTHER" id="PTHR46112:SF2">
    <property type="entry name" value="XAA-PRO AMINOPEPTIDASE P-RELATED"/>
    <property type="match status" value="1"/>
</dbReference>
<proteinExistence type="predicted"/>
<sequence length="364" mass="38927">MSVTARLDAYLERNDLAAVWFARPNSFAWLTGATGRPADNVVDRGGDIGVAAAGYDGDGVTVVTDTIEGPRLREEELADGVAVETYTWYEGDLGSAVAEASPTPAAADFEVPGFATVDASALRQPLTETQRERYRDLGAEVAAAVERVARRAAASDTERSVAADLRGELAEAGVDSPVALVGGGQRAQRYRHYTPKPEPLGDYALLSVTAERDGLYTSCTRTVAFDAPEWLRERTQEAMRVEATALAATRAVGRDGGTAGDVFEAVQDAYEAVGWADEWRNHHQGGAAGYAGREWVATPDSDERVVLPQAYAWNPTVRGAKSEDTHLVTGDGVELLSGTGEWPTERVDAVGYDETVPRHGVLDI</sequence>
<dbReference type="Gene3D" id="3.90.230.10">
    <property type="entry name" value="Creatinase/methionine aminopeptidase superfamily"/>
    <property type="match status" value="1"/>
</dbReference>
<dbReference type="Pfam" id="PF00557">
    <property type="entry name" value="Peptidase_M24"/>
    <property type="match status" value="1"/>
</dbReference>
<dbReference type="PANTHER" id="PTHR46112">
    <property type="entry name" value="AMINOPEPTIDASE"/>
    <property type="match status" value="1"/>
</dbReference>
<dbReference type="RefSeq" id="WP_310901984.1">
    <property type="nucleotide sequence ID" value="NZ_JAMQOS010000007.1"/>
</dbReference>
<accession>A0ABU2FVH9</accession>